<dbReference type="HOGENOM" id="CLU_3175131_0_0_1"/>
<dbReference type="Proteomes" id="UP000008144">
    <property type="component" value="Unassembled WGS sequence"/>
</dbReference>
<keyword evidence="2" id="KW-1185">Reference proteome</keyword>
<dbReference type="InParanoid" id="H2XWV1"/>
<protein>
    <submittedName>
        <fullName evidence="1">Uncharacterized protein</fullName>
    </submittedName>
</protein>
<reference evidence="1" key="3">
    <citation type="submission" date="2025-09" db="UniProtKB">
        <authorList>
            <consortium name="Ensembl"/>
        </authorList>
    </citation>
    <scope>IDENTIFICATION</scope>
</reference>
<evidence type="ECO:0000313" key="2">
    <source>
        <dbReference type="Proteomes" id="UP000008144"/>
    </source>
</evidence>
<sequence length="47" mass="5630">MKIKLIKNEEKGIKRNRPKKLIETITRKGISLTAIYLYSTHLQYLHF</sequence>
<accession>H2XWV1</accession>
<reference evidence="1" key="2">
    <citation type="submission" date="2025-08" db="UniProtKB">
        <authorList>
            <consortium name="Ensembl"/>
        </authorList>
    </citation>
    <scope>IDENTIFICATION</scope>
</reference>
<reference evidence="2" key="1">
    <citation type="journal article" date="2002" name="Science">
        <title>The draft genome of Ciona intestinalis: insights into chordate and vertebrate origins.</title>
        <authorList>
            <person name="Dehal P."/>
            <person name="Satou Y."/>
            <person name="Campbell R.K."/>
            <person name="Chapman J."/>
            <person name="Degnan B."/>
            <person name="De Tomaso A."/>
            <person name="Davidson B."/>
            <person name="Di Gregorio A."/>
            <person name="Gelpke M."/>
            <person name="Goodstein D.M."/>
            <person name="Harafuji N."/>
            <person name="Hastings K.E."/>
            <person name="Ho I."/>
            <person name="Hotta K."/>
            <person name="Huang W."/>
            <person name="Kawashima T."/>
            <person name="Lemaire P."/>
            <person name="Martinez D."/>
            <person name="Meinertzhagen I.A."/>
            <person name="Necula S."/>
            <person name="Nonaka M."/>
            <person name="Putnam N."/>
            <person name="Rash S."/>
            <person name="Saiga H."/>
            <person name="Satake M."/>
            <person name="Terry A."/>
            <person name="Yamada L."/>
            <person name="Wang H.G."/>
            <person name="Awazu S."/>
            <person name="Azumi K."/>
            <person name="Boore J."/>
            <person name="Branno M."/>
            <person name="Chin-Bow S."/>
            <person name="DeSantis R."/>
            <person name="Doyle S."/>
            <person name="Francino P."/>
            <person name="Keys D.N."/>
            <person name="Haga S."/>
            <person name="Hayashi H."/>
            <person name="Hino K."/>
            <person name="Imai K.S."/>
            <person name="Inaba K."/>
            <person name="Kano S."/>
            <person name="Kobayashi K."/>
            <person name="Kobayashi M."/>
            <person name="Lee B.I."/>
            <person name="Makabe K.W."/>
            <person name="Manohar C."/>
            <person name="Matassi G."/>
            <person name="Medina M."/>
            <person name="Mochizuki Y."/>
            <person name="Mount S."/>
            <person name="Morishita T."/>
            <person name="Miura S."/>
            <person name="Nakayama A."/>
            <person name="Nishizaka S."/>
            <person name="Nomoto H."/>
            <person name="Ohta F."/>
            <person name="Oishi K."/>
            <person name="Rigoutsos I."/>
            <person name="Sano M."/>
            <person name="Sasaki A."/>
            <person name="Sasakura Y."/>
            <person name="Shoguchi E."/>
            <person name="Shin-i T."/>
            <person name="Spagnuolo A."/>
            <person name="Stainier D."/>
            <person name="Suzuki M.M."/>
            <person name="Tassy O."/>
            <person name="Takatori N."/>
            <person name="Tokuoka M."/>
            <person name="Yagi K."/>
            <person name="Yoshizaki F."/>
            <person name="Wada S."/>
            <person name="Zhang C."/>
            <person name="Hyatt P.D."/>
            <person name="Larimer F."/>
            <person name="Detter C."/>
            <person name="Doggett N."/>
            <person name="Glavina T."/>
            <person name="Hawkins T."/>
            <person name="Richardson P."/>
            <person name="Lucas S."/>
            <person name="Kohara Y."/>
            <person name="Levine M."/>
            <person name="Satoh N."/>
            <person name="Rokhsar D.S."/>
        </authorList>
    </citation>
    <scope>NUCLEOTIDE SEQUENCE [LARGE SCALE GENOMIC DNA]</scope>
</reference>
<organism evidence="1 2">
    <name type="scientific">Ciona intestinalis</name>
    <name type="common">Transparent sea squirt</name>
    <name type="synonym">Ascidia intestinalis</name>
    <dbReference type="NCBI Taxonomy" id="7719"/>
    <lineage>
        <taxon>Eukaryota</taxon>
        <taxon>Metazoa</taxon>
        <taxon>Chordata</taxon>
        <taxon>Tunicata</taxon>
        <taxon>Ascidiacea</taxon>
        <taxon>Phlebobranchia</taxon>
        <taxon>Cionidae</taxon>
        <taxon>Ciona</taxon>
    </lineage>
</organism>
<dbReference type="AlphaFoldDB" id="H2XWV1"/>
<proteinExistence type="predicted"/>
<dbReference type="Ensembl" id="ENSCINT00000035332.1">
    <property type="protein sequence ID" value="ENSCINP00000034135.1"/>
    <property type="gene ID" value="ENSCING00000019451.1"/>
</dbReference>
<evidence type="ECO:0000313" key="1">
    <source>
        <dbReference type="Ensembl" id="ENSCINP00000034135.1"/>
    </source>
</evidence>
<name>H2XWV1_CIOIN</name>